<dbReference type="GO" id="GO:0007165">
    <property type="term" value="P:signal transduction"/>
    <property type="evidence" value="ECO:0007669"/>
    <property type="project" value="TreeGrafter"/>
</dbReference>
<protein>
    <submittedName>
        <fullName evidence="4">Glycoside hydrolase family 25 protein</fullName>
    </submittedName>
</protein>
<dbReference type="Proteomes" id="UP000076532">
    <property type="component" value="Unassembled WGS sequence"/>
</dbReference>
<keyword evidence="4" id="KW-0378">Hydrolase</keyword>
<accession>A0A166Q4N7</accession>
<dbReference type="OrthoDB" id="2251794at2759"/>
<proteinExistence type="inferred from homology"/>
<dbReference type="GO" id="GO:0003796">
    <property type="term" value="F:lysozyme activity"/>
    <property type="evidence" value="ECO:0007669"/>
    <property type="project" value="InterPro"/>
</dbReference>
<dbReference type="GO" id="GO:0016998">
    <property type="term" value="P:cell wall macromolecule catabolic process"/>
    <property type="evidence" value="ECO:0007669"/>
    <property type="project" value="InterPro"/>
</dbReference>
<keyword evidence="2 3" id="KW-0732">Signal</keyword>
<evidence type="ECO:0000313" key="5">
    <source>
        <dbReference type="Proteomes" id="UP000076532"/>
    </source>
</evidence>
<dbReference type="STRING" id="436010.A0A166Q4N7"/>
<dbReference type="PANTHER" id="PTHR23208:SF36">
    <property type="entry name" value="LYSOZYME-RELATED"/>
    <property type="match status" value="1"/>
</dbReference>
<name>A0A166Q4N7_9AGAM</name>
<dbReference type="InterPro" id="IPR017853">
    <property type="entry name" value="GH"/>
</dbReference>
<dbReference type="Gene3D" id="3.20.20.80">
    <property type="entry name" value="Glycosidases"/>
    <property type="match status" value="1"/>
</dbReference>
<dbReference type="PROSITE" id="PS51904">
    <property type="entry name" value="GLYCOSYL_HYDROL_F25_2"/>
    <property type="match status" value="1"/>
</dbReference>
<comment type="similarity">
    <text evidence="1">Belongs to the glycosyl hydrolase 25 family.</text>
</comment>
<feature type="chain" id="PRO_5007878590" evidence="3">
    <location>
        <begin position="21"/>
        <end position="227"/>
    </location>
</feature>
<dbReference type="EMBL" id="KV417512">
    <property type="protein sequence ID" value="KZP26748.1"/>
    <property type="molecule type" value="Genomic_DNA"/>
</dbReference>
<dbReference type="GO" id="GO:0009253">
    <property type="term" value="P:peptidoglycan catabolic process"/>
    <property type="evidence" value="ECO:0007669"/>
    <property type="project" value="InterPro"/>
</dbReference>
<dbReference type="PANTHER" id="PTHR23208">
    <property type="entry name" value="LYSOZYME PROTEIN"/>
    <property type="match status" value="1"/>
</dbReference>
<gene>
    <name evidence="4" type="ORF">FIBSPDRAFT_1040505</name>
</gene>
<reference evidence="4 5" key="1">
    <citation type="journal article" date="2016" name="Mol. Biol. Evol.">
        <title>Comparative Genomics of Early-Diverging Mushroom-Forming Fungi Provides Insights into the Origins of Lignocellulose Decay Capabilities.</title>
        <authorList>
            <person name="Nagy L.G."/>
            <person name="Riley R."/>
            <person name="Tritt A."/>
            <person name="Adam C."/>
            <person name="Daum C."/>
            <person name="Floudas D."/>
            <person name="Sun H."/>
            <person name="Yadav J.S."/>
            <person name="Pangilinan J."/>
            <person name="Larsson K.H."/>
            <person name="Matsuura K."/>
            <person name="Barry K."/>
            <person name="Labutti K."/>
            <person name="Kuo R."/>
            <person name="Ohm R.A."/>
            <person name="Bhattacharya S.S."/>
            <person name="Shirouzu T."/>
            <person name="Yoshinaga Y."/>
            <person name="Martin F.M."/>
            <person name="Grigoriev I.V."/>
            <person name="Hibbett D.S."/>
        </authorList>
    </citation>
    <scope>NUCLEOTIDE SEQUENCE [LARGE SCALE GENOMIC DNA]</scope>
    <source>
        <strain evidence="4 5">CBS 109695</strain>
    </source>
</reference>
<dbReference type="SUPFAM" id="SSF51445">
    <property type="entry name" value="(Trans)glycosidases"/>
    <property type="match status" value="1"/>
</dbReference>
<organism evidence="4 5">
    <name type="scientific">Athelia psychrophila</name>
    <dbReference type="NCBI Taxonomy" id="1759441"/>
    <lineage>
        <taxon>Eukaryota</taxon>
        <taxon>Fungi</taxon>
        <taxon>Dikarya</taxon>
        <taxon>Basidiomycota</taxon>
        <taxon>Agaricomycotina</taxon>
        <taxon>Agaricomycetes</taxon>
        <taxon>Agaricomycetidae</taxon>
        <taxon>Atheliales</taxon>
        <taxon>Atheliaceae</taxon>
        <taxon>Athelia</taxon>
    </lineage>
</organism>
<keyword evidence="5" id="KW-1185">Reference proteome</keyword>
<dbReference type="AlphaFoldDB" id="A0A166Q4N7"/>
<evidence type="ECO:0000256" key="3">
    <source>
        <dbReference type="SAM" id="SignalP"/>
    </source>
</evidence>
<evidence type="ECO:0000256" key="2">
    <source>
        <dbReference type="ARBA" id="ARBA00022729"/>
    </source>
</evidence>
<evidence type="ECO:0000256" key="1">
    <source>
        <dbReference type="ARBA" id="ARBA00010646"/>
    </source>
</evidence>
<evidence type="ECO:0000313" key="4">
    <source>
        <dbReference type="EMBL" id="KZP26748.1"/>
    </source>
</evidence>
<feature type="signal peptide" evidence="3">
    <location>
        <begin position="1"/>
        <end position="20"/>
    </location>
</feature>
<dbReference type="InterPro" id="IPR051595">
    <property type="entry name" value="GH25_Enzymes"/>
</dbReference>
<dbReference type="InterPro" id="IPR002053">
    <property type="entry name" value="Glyco_hydro_25"/>
</dbReference>
<sequence length="227" mass="23822">MLSSSFFTLVLAASIAATSATILGVDSSQLVSKSTYSTAKGEGFTKAVIRGFEEACGVGGQVDPNFVGSYNNARAAGYTNIDAYWFPCSGSGNSCKSYATQIADLGATFSAHSMDIGRIWIDMEADSTCNNWNYGAAGNLAQAKSMVAAAKASGYVFGIYSSPGEWSTLFGSYSPVVDSSVPLWFATYNDVQSLTLSTPFGGWTSAFGKQYTDVSASGDFDLNIFSS</sequence>